<keyword evidence="7" id="KW-0812">Transmembrane</keyword>
<dbReference type="Proteomes" id="UP000053259">
    <property type="component" value="Unassembled WGS sequence"/>
</dbReference>
<keyword evidence="10" id="KW-1185">Reference proteome</keyword>
<dbReference type="EMBL" id="KN847536">
    <property type="protein sequence ID" value="KIW06108.1"/>
    <property type="molecule type" value="Genomic_DNA"/>
</dbReference>
<dbReference type="CDD" id="cd00067">
    <property type="entry name" value="GAL4"/>
    <property type="match status" value="1"/>
</dbReference>
<evidence type="ECO:0000256" key="4">
    <source>
        <dbReference type="ARBA" id="ARBA00023125"/>
    </source>
</evidence>
<dbReference type="InterPro" id="IPR036864">
    <property type="entry name" value="Zn2-C6_fun-type_DNA-bd_sf"/>
</dbReference>
<dbReference type="RefSeq" id="XP_016215978.1">
    <property type="nucleotide sequence ID" value="XM_016356455.1"/>
</dbReference>
<keyword evidence="3" id="KW-0805">Transcription regulation</keyword>
<keyword evidence="4" id="KW-0238">DNA-binding</keyword>
<dbReference type="GO" id="GO:0000981">
    <property type="term" value="F:DNA-binding transcription factor activity, RNA polymerase II-specific"/>
    <property type="evidence" value="ECO:0007669"/>
    <property type="project" value="InterPro"/>
</dbReference>
<evidence type="ECO:0000256" key="7">
    <source>
        <dbReference type="SAM" id="Phobius"/>
    </source>
</evidence>
<dbReference type="AlphaFoldDB" id="A0A0D2B4F7"/>
<keyword evidence="7" id="KW-0472">Membrane</keyword>
<dbReference type="PANTHER" id="PTHR36206:SF16">
    <property type="entry name" value="TRANSCRIPTION FACTOR DOMAIN-CONTAINING PROTEIN-RELATED"/>
    <property type="match status" value="1"/>
</dbReference>
<dbReference type="EMBL" id="KN847536">
    <property type="protein sequence ID" value="KIW06109.1"/>
    <property type="molecule type" value="Genomic_DNA"/>
</dbReference>
<sequence>MARKGSRKVRTGCFTCKIRKVKCDETRPTCTRCTSTGRKCDGYPTAIPTQDLPLVATRGLNATGYQAHEARGLEFFYHVAGPGLAGLFDDDFWTRLILQISHREPAVRHVLMAISSLYSHDAPDASPVSHYNAAIQHIVKTTDGALAISMAVLFTCVEFMQGNASAALNHCRHAILIFNNFKNLTPAMRRTLLPILVRLNAILFFFAADATAVPMLGSLDSLLVESFSNATEAHAALQALLVQTIRLVRSSDEYRLGAKRQERIHLRFFAEQHRIQLALASWRQNLAGLHANLRPSIRNTRQHVLLEMGSLVKGIWLDSALYRREIGYDEHNHRFGQIVALASRLQAEDQLFAPTAGRKKFSFDMCFLPLLYFTAVKCRVLELRIAALAYMKMLSEEQEGLWKTATLAPVAQRLIEIEHGVDVNDRRTWNSDIPPEESRVRECMLDPTVEVRDESDFVNSRANRLTCIMWREPDELYARDEWLFLPCERRRDHELANAYSEAVSSFHGFLKQMIGPLGLWSQVI</sequence>
<evidence type="ECO:0000259" key="8">
    <source>
        <dbReference type="PROSITE" id="PS50048"/>
    </source>
</evidence>
<keyword evidence="1" id="KW-0479">Metal-binding</keyword>
<dbReference type="RefSeq" id="XP_016215977.1">
    <property type="nucleotide sequence ID" value="XM_016356454.1"/>
</dbReference>
<reference evidence="9 10" key="1">
    <citation type="submission" date="2015-01" db="EMBL/GenBank/DDBJ databases">
        <title>The Genome Sequence of Ochroconis gallopava CBS43764.</title>
        <authorList>
            <consortium name="The Broad Institute Genomics Platform"/>
            <person name="Cuomo C."/>
            <person name="de Hoog S."/>
            <person name="Gorbushina A."/>
            <person name="Stielow B."/>
            <person name="Teixiera M."/>
            <person name="Abouelleil A."/>
            <person name="Chapman S.B."/>
            <person name="Priest M."/>
            <person name="Young S.K."/>
            <person name="Wortman J."/>
            <person name="Nusbaum C."/>
            <person name="Birren B."/>
        </authorList>
    </citation>
    <scope>NUCLEOTIDE SEQUENCE [LARGE SCALE GENOMIC DNA]</scope>
    <source>
        <strain evidence="9 10">CBS 43764</strain>
    </source>
</reference>
<feature type="domain" description="Zn(2)-C6 fungal-type" evidence="8">
    <location>
        <begin position="12"/>
        <end position="40"/>
    </location>
</feature>
<dbReference type="GeneID" id="27311249"/>
<protein>
    <recommendedName>
        <fullName evidence="8">Zn(2)-C6 fungal-type domain-containing protein</fullName>
    </recommendedName>
</protein>
<dbReference type="Pfam" id="PF00172">
    <property type="entry name" value="Zn_clus"/>
    <property type="match status" value="1"/>
</dbReference>
<evidence type="ECO:0000313" key="10">
    <source>
        <dbReference type="Proteomes" id="UP000053259"/>
    </source>
</evidence>
<evidence type="ECO:0000256" key="6">
    <source>
        <dbReference type="ARBA" id="ARBA00023242"/>
    </source>
</evidence>
<dbReference type="GO" id="GO:0003677">
    <property type="term" value="F:DNA binding"/>
    <property type="evidence" value="ECO:0007669"/>
    <property type="project" value="UniProtKB-KW"/>
</dbReference>
<keyword evidence="2" id="KW-0862">Zinc</keyword>
<feature type="transmembrane region" description="Helical" evidence="7">
    <location>
        <begin position="195"/>
        <end position="217"/>
    </location>
</feature>
<dbReference type="SUPFAM" id="SSF57701">
    <property type="entry name" value="Zn2/Cys6 DNA-binding domain"/>
    <property type="match status" value="1"/>
</dbReference>
<evidence type="ECO:0000256" key="3">
    <source>
        <dbReference type="ARBA" id="ARBA00023015"/>
    </source>
</evidence>
<evidence type="ECO:0000256" key="5">
    <source>
        <dbReference type="ARBA" id="ARBA00023163"/>
    </source>
</evidence>
<keyword evidence="5" id="KW-0804">Transcription</keyword>
<name>A0A0D2B4F7_9PEZI</name>
<dbReference type="GO" id="GO:0008270">
    <property type="term" value="F:zinc ion binding"/>
    <property type="evidence" value="ECO:0007669"/>
    <property type="project" value="InterPro"/>
</dbReference>
<dbReference type="STRING" id="253628.A0A0D2B4F7"/>
<dbReference type="HOGENOM" id="CLU_011409_12_2_1"/>
<keyword evidence="7" id="KW-1133">Transmembrane helix</keyword>
<dbReference type="OrthoDB" id="2593732at2759"/>
<dbReference type="InterPro" id="IPR001138">
    <property type="entry name" value="Zn2Cys6_DnaBD"/>
</dbReference>
<dbReference type="InterPro" id="IPR052360">
    <property type="entry name" value="Transcr_Regulatory_Proteins"/>
</dbReference>
<proteinExistence type="predicted"/>
<keyword evidence="6" id="KW-0539">Nucleus</keyword>
<dbReference type="Gene3D" id="4.10.240.10">
    <property type="entry name" value="Zn(2)-C6 fungal-type DNA-binding domain"/>
    <property type="match status" value="1"/>
</dbReference>
<organism evidence="9 10">
    <name type="scientific">Verruconis gallopava</name>
    <dbReference type="NCBI Taxonomy" id="253628"/>
    <lineage>
        <taxon>Eukaryota</taxon>
        <taxon>Fungi</taxon>
        <taxon>Dikarya</taxon>
        <taxon>Ascomycota</taxon>
        <taxon>Pezizomycotina</taxon>
        <taxon>Dothideomycetes</taxon>
        <taxon>Pleosporomycetidae</taxon>
        <taxon>Venturiales</taxon>
        <taxon>Sympoventuriaceae</taxon>
        <taxon>Verruconis</taxon>
    </lineage>
</organism>
<gene>
    <name evidence="9" type="ORF">PV09_03276</name>
</gene>
<evidence type="ECO:0000256" key="1">
    <source>
        <dbReference type="ARBA" id="ARBA00022723"/>
    </source>
</evidence>
<evidence type="ECO:0000313" key="9">
    <source>
        <dbReference type="EMBL" id="KIW06109.1"/>
    </source>
</evidence>
<dbReference type="SMART" id="SM00066">
    <property type="entry name" value="GAL4"/>
    <property type="match status" value="1"/>
</dbReference>
<dbReference type="PROSITE" id="PS50048">
    <property type="entry name" value="ZN2_CY6_FUNGAL_2"/>
    <property type="match status" value="1"/>
</dbReference>
<dbReference type="PANTHER" id="PTHR36206">
    <property type="entry name" value="ASPERCRYPTIN BIOSYNTHESIS CLUSTER-SPECIFIC TRANSCRIPTION REGULATOR ATNN-RELATED"/>
    <property type="match status" value="1"/>
</dbReference>
<dbReference type="VEuPathDB" id="FungiDB:PV09_03276"/>
<dbReference type="PROSITE" id="PS00463">
    <property type="entry name" value="ZN2_CY6_FUNGAL_1"/>
    <property type="match status" value="1"/>
</dbReference>
<accession>A0A0D2B4F7</accession>
<evidence type="ECO:0000256" key="2">
    <source>
        <dbReference type="ARBA" id="ARBA00022833"/>
    </source>
</evidence>